<accession>A0A4P6XU66</accession>
<dbReference type="CDD" id="cd00009">
    <property type="entry name" value="AAA"/>
    <property type="match status" value="1"/>
</dbReference>
<reference evidence="4" key="1">
    <citation type="submission" date="2019-03" db="EMBL/GenBank/DDBJ databases">
        <title>Snf2 controls pulcherriminic acid biosynthesis and connects pigmentation and antifungal activity of the yeast Metschnikowia pulcherrima.</title>
        <authorList>
            <person name="Gore-Lloyd D."/>
            <person name="Sumann I."/>
            <person name="Brachmann A.O."/>
            <person name="Schneeberger K."/>
            <person name="Ortiz-Merino R.A."/>
            <person name="Moreno-Beltran M."/>
            <person name="Schlaefli M."/>
            <person name="Kirner P."/>
            <person name="Santos Kron A."/>
            <person name="Wolfe K.H."/>
            <person name="Piel J."/>
            <person name="Ahrens C.H."/>
            <person name="Henk D."/>
            <person name="Freimoser F.M."/>
        </authorList>
    </citation>
    <scope>NUCLEOTIDE SEQUENCE [LARGE SCALE GENOMIC DNA]</scope>
    <source>
        <strain evidence="4">APC 1.2</strain>
    </source>
</reference>
<dbReference type="AlphaFoldDB" id="A0A4P6XU66"/>
<dbReference type="Gene3D" id="3.40.50.300">
    <property type="entry name" value="P-loop containing nucleotide triphosphate hydrolases"/>
    <property type="match status" value="1"/>
</dbReference>
<dbReference type="Pfam" id="PF00004">
    <property type="entry name" value="AAA"/>
    <property type="match status" value="1"/>
</dbReference>
<dbReference type="GO" id="GO:0005634">
    <property type="term" value="C:nucleus"/>
    <property type="evidence" value="ECO:0007669"/>
    <property type="project" value="TreeGrafter"/>
</dbReference>
<dbReference type="Gene3D" id="1.10.8.60">
    <property type="match status" value="1"/>
</dbReference>
<organism evidence="3 4">
    <name type="scientific">Metschnikowia aff. pulcherrima</name>
    <dbReference type="NCBI Taxonomy" id="2163413"/>
    <lineage>
        <taxon>Eukaryota</taxon>
        <taxon>Fungi</taxon>
        <taxon>Dikarya</taxon>
        <taxon>Ascomycota</taxon>
        <taxon>Saccharomycotina</taxon>
        <taxon>Pichiomycetes</taxon>
        <taxon>Metschnikowiaceae</taxon>
        <taxon>Metschnikowia</taxon>
    </lineage>
</organism>
<gene>
    <name evidence="3" type="primary">MPUL0D05160</name>
    <name evidence="3" type="ORF">METSCH_D05160</name>
</gene>
<dbReference type="PANTHER" id="PTHR13779">
    <property type="entry name" value="WERNER HELICASE-INTERACTING PROTEIN 1 FAMILY MEMBER"/>
    <property type="match status" value="1"/>
</dbReference>
<dbReference type="InterPro" id="IPR051314">
    <property type="entry name" value="AAA_ATPase_RarA/MGS1/WRNIP1"/>
</dbReference>
<dbReference type="PANTHER" id="PTHR13779:SF7">
    <property type="entry name" value="ATPASE WRNIP1"/>
    <property type="match status" value="1"/>
</dbReference>
<evidence type="ECO:0000313" key="4">
    <source>
        <dbReference type="Proteomes" id="UP000292447"/>
    </source>
</evidence>
<dbReference type="InterPro" id="IPR003593">
    <property type="entry name" value="AAA+_ATPase"/>
</dbReference>
<evidence type="ECO:0000256" key="1">
    <source>
        <dbReference type="SAM" id="MobiDB-lite"/>
    </source>
</evidence>
<dbReference type="InterPro" id="IPR003959">
    <property type="entry name" value="ATPase_AAA_core"/>
</dbReference>
<dbReference type="GO" id="GO:0005524">
    <property type="term" value="F:ATP binding"/>
    <property type="evidence" value="ECO:0007669"/>
    <property type="project" value="InterPro"/>
</dbReference>
<dbReference type="GO" id="GO:0006261">
    <property type="term" value="P:DNA-templated DNA replication"/>
    <property type="evidence" value="ECO:0007669"/>
    <property type="project" value="TreeGrafter"/>
</dbReference>
<protein>
    <submittedName>
        <fullName evidence="3">ATPase family associated with various cellular activities AAA</fullName>
    </submittedName>
</protein>
<dbReference type="Proteomes" id="UP000292447">
    <property type="component" value="Chromosome IV"/>
</dbReference>
<feature type="region of interest" description="Disordered" evidence="1">
    <location>
        <begin position="280"/>
        <end position="319"/>
    </location>
</feature>
<feature type="domain" description="AAA+ ATPase" evidence="2">
    <location>
        <begin position="37"/>
        <end position="159"/>
    </location>
</feature>
<dbReference type="InterPro" id="IPR027417">
    <property type="entry name" value="P-loop_NTPase"/>
</dbReference>
<evidence type="ECO:0000313" key="3">
    <source>
        <dbReference type="EMBL" id="QBM89444.1"/>
    </source>
</evidence>
<dbReference type="STRING" id="2163413.A0A4P6XU66"/>
<keyword evidence="4" id="KW-1185">Reference proteome</keyword>
<sequence length="542" mass="60328">MPLTEMIRPKSFAEYIGQDHLLNPQNGEISNFLRLGRLPSMVLCGPPGVGKTSLARLLADEANYVFIEYSATSSTVADLKELLGALEAENSKRARRNVPRLRVLVFIDEIHRFSTVQQDYLLPFVESGAFVFVGATTVDAQKSVRRAILSRCHMFKLEKLGDQHLEKVVFRAVLHENIRRKLAHKMCFLKYTQEAVLEVVKHANGDMRSAVNLVEIISTRLSSAEYAISERNIEVLVDESMVTSVIKTLSKARFGLNSEKSLPLLSRLLKSLRYPCSASHPNPETSLDSVSGVDASVSDHGNTDSGPNSDAESWVDEKDYGDFTGDENTRDWAHHIPYSDDEDAAPGNIYSDDEYDPIKVPDLARHSASKFRIVSATHACLQLLNQGESPLAILKYLLLFTCTHSRPEKGELIHVLSVLKAVQKSGIGGEHLLYNVIERLAGTDCYEPQLLRTCMEPTEQYCLAHRSDETAVDSEDVEYGVVYDEDLAEKLLQDTVEEEPVPQANISIMSLHKLGADFTLGERPGMSRDDFVSQIGTPTLSF</sequence>
<dbReference type="GO" id="GO:0000731">
    <property type="term" value="P:DNA synthesis involved in DNA repair"/>
    <property type="evidence" value="ECO:0007669"/>
    <property type="project" value="TreeGrafter"/>
</dbReference>
<dbReference type="GO" id="GO:0017116">
    <property type="term" value="F:single-stranded DNA helicase activity"/>
    <property type="evidence" value="ECO:0007669"/>
    <property type="project" value="TreeGrafter"/>
</dbReference>
<evidence type="ECO:0000259" key="2">
    <source>
        <dbReference type="SMART" id="SM00382"/>
    </source>
</evidence>
<dbReference type="GO" id="GO:0016887">
    <property type="term" value="F:ATP hydrolysis activity"/>
    <property type="evidence" value="ECO:0007669"/>
    <property type="project" value="InterPro"/>
</dbReference>
<proteinExistence type="predicted"/>
<feature type="compositionally biased region" description="Low complexity" evidence="1">
    <location>
        <begin position="286"/>
        <end position="299"/>
    </location>
</feature>
<dbReference type="SUPFAM" id="SSF52540">
    <property type="entry name" value="P-loop containing nucleoside triphosphate hydrolases"/>
    <property type="match status" value="1"/>
</dbReference>
<dbReference type="SMART" id="SM00382">
    <property type="entry name" value="AAA"/>
    <property type="match status" value="1"/>
</dbReference>
<dbReference type="GO" id="GO:0008047">
    <property type="term" value="F:enzyme activator activity"/>
    <property type="evidence" value="ECO:0007669"/>
    <property type="project" value="TreeGrafter"/>
</dbReference>
<dbReference type="EMBL" id="CP034459">
    <property type="protein sequence ID" value="QBM89444.1"/>
    <property type="molecule type" value="Genomic_DNA"/>
</dbReference>
<name>A0A4P6XU66_9ASCO</name>